<evidence type="ECO:0000256" key="1">
    <source>
        <dbReference type="SAM" id="SignalP"/>
    </source>
</evidence>
<dbReference type="InterPro" id="IPR017853">
    <property type="entry name" value="GH"/>
</dbReference>
<evidence type="ECO:0000259" key="2">
    <source>
        <dbReference type="Pfam" id="PF11790"/>
    </source>
</evidence>
<feature type="chain" id="PRO_5046825009" description="Asl1-like glycosyl hydrolase catalytic domain-containing protein" evidence="1">
    <location>
        <begin position="24"/>
        <end position="336"/>
    </location>
</feature>
<dbReference type="Gene3D" id="3.20.20.80">
    <property type="entry name" value="Glycosidases"/>
    <property type="match status" value="1"/>
</dbReference>
<feature type="signal peptide" evidence="1">
    <location>
        <begin position="1"/>
        <end position="23"/>
    </location>
</feature>
<feature type="domain" description="Asl1-like glycosyl hydrolase catalytic" evidence="2">
    <location>
        <begin position="200"/>
        <end position="285"/>
    </location>
</feature>
<comment type="caution">
    <text evidence="3">The sequence shown here is derived from an EMBL/GenBank/DDBJ whole genome shotgun (WGS) entry which is preliminary data.</text>
</comment>
<keyword evidence="4" id="KW-1185">Reference proteome</keyword>
<dbReference type="EMBL" id="JAVDUU010000004">
    <property type="protein sequence ID" value="MDR6944293.1"/>
    <property type="molecule type" value="Genomic_DNA"/>
</dbReference>
<evidence type="ECO:0000313" key="3">
    <source>
        <dbReference type="EMBL" id="MDR6944293.1"/>
    </source>
</evidence>
<accession>A0ABU1TFY1</accession>
<dbReference type="InterPro" id="IPR024655">
    <property type="entry name" value="Asl1_glyco_hydro_catalytic"/>
</dbReference>
<evidence type="ECO:0000313" key="4">
    <source>
        <dbReference type="Proteomes" id="UP001247620"/>
    </source>
</evidence>
<dbReference type="Proteomes" id="UP001247620">
    <property type="component" value="Unassembled WGS sequence"/>
</dbReference>
<sequence>MLKGLSVTCLVILLSFTSTIVKAQKKTKPFVWGINGHPLTQRDYSNNLDEQINAINDLGLTSYRFDVLLDKDGYAKKEPSFIEILNQLKKNNISALPALMQSGLKSESVDSIYQAAYGQGKNFGIRYGDYLTVVEVNNEGDNKIRLRDNPGKAKQGAYDTEKAKRFIAGIKGFIDGLKSVRADIKVTLSVSYIHYYYLQLLKDNNVNYDIIGCHWYSNMGDITRVKPMNSNVLSFISQSFNKPIWITEFNQFKGTTTVNFARQNEYINQSIQKIIDQGIIGGFFIYELFDQPSLKKRYPLEACYGLIYKDDLGQYTKKDAYQGYKQIVQYNSSAVH</sequence>
<proteinExistence type="predicted"/>
<dbReference type="SUPFAM" id="SSF51445">
    <property type="entry name" value="(Trans)glycosidases"/>
    <property type="match status" value="1"/>
</dbReference>
<reference evidence="3 4" key="1">
    <citation type="submission" date="2023-07" db="EMBL/GenBank/DDBJ databases">
        <title>Sorghum-associated microbial communities from plants grown in Nebraska, USA.</title>
        <authorList>
            <person name="Schachtman D."/>
        </authorList>
    </citation>
    <scope>NUCLEOTIDE SEQUENCE [LARGE SCALE GENOMIC DNA]</scope>
    <source>
        <strain evidence="3 4">3262</strain>
    </source>
</reference>
<gene>
    <name evidence="3" type="ORF">J2W55_004153</name>
</gene>
<organism evidence="3 4">
    <name type="scientific">Mucilaginibacter pocheonensis</name>
    <dbReference type="NCBI Taxonomy" id="398050"/>
    <lineage>
        <taxon>Bacteria</taxon>
        <taxon>Pseudomonadati</taxon>
        <taxon>Bacteroidota</taxon>
        <taxon>Sphingobacteriia</taxon>
        <taxon>Sphingobacteriales</taxon>
        <taxon>Sphingobacteriaceae</taxon>
        <taxon>Mucilaginibacter</taxon>
    </lineage>
</organism>
<dbReference type="Pfam" id="PF11790">
    <property type="entry name" value="Glyco_hydro_cc"/>
    <property type="match status" value="1"/>
</dbReference>
<protein>
    <recommendedName>
        <fullName evidence="2">Asl1-like glycosyl hydrolase catalytic domain-containing protein</fullName>
    </recommendedName>
</protein>
<name>A0ABU1TFY1_9SPHI</name>
<dbReference type="RefSeq" id="WP_310100088.1">
    <property type="nucleotide sequence ID" value="NZ_JAVDUU010000004.1"/>
</dbReference>
<keyword evidence="1" id="KW-0732">Signal</keyword>